<protein>
    <submittedName>
        <fullName evidence="3">Uncharacterized protein LOC111128076 isoform X6</fullName>
    </submittedName>
</protein>
<evidence type="ECO:0000313" key="3">
    <source>
        <dbReference type="RefSeq" id="XP_022329791.1"/>
    </source>
</evidence>
<reference evidence="2" key="1">
    <citation type="submission" date="2024-06" db="UniProtKB">
        <authorList>
            <consortium name="RefSeq"/>
        </authorList>
    </citation>
    <scope>NUCLEOTIDE SEQUENCE [LARGE SCALE GENOMIC DNA]</scope>
</reference>
<keyword evidence="2" id="KW-1185">Reference proteome</keyword>
<dbReference type="Proteomes" id="UP000694844">
    <property type="component" value="Chromosome 1"/>
</dbReference>
<feature type="compositionally biased region" description="Basic and acidic residues" evidence="1">
    <location>
        <begin position="61"/>
        <end position="86"/>
    </location>
</feature>
<organism evidence="2 3">
    <name type="scientific">Crassostrea virginica</name>
    <name type="common">Eastern oyster</name>
    <dbReference type="NCBI Taxonomy" id="6565"/>
    <lineage>
        <taxon>Eukaryota</taxon>
        <taxon>Metazoa</taxon>
        <taxon>Spiralia</taxon>
        <taxon>Lophotrochozoa</taxon>
        <taxon>Mollusca</taxon>
        <taxon>Bivalvia</taxon>
        <taxon>Autobranchia</taxon>
        <taxon>Pteriomorphia</taxon>
        <taxon>Ostreida</taxon>
        <taxon>Ostreoidea</taxon>
        <taxon>Ostreidae</taxon>
        <taxon>Crassostrea</taxon>
    </lineage>
</organism>
<evidence type="ECO:0000256" key="1">
    <source>
        <dbReference type="SAM" id="MobiDB-lite"/>
    </source>
</evidence>
<proteinExistence type="predicted"/>
<feature type="compositionally biased region" description="Acidic residues" evidence="1">
    <location>
        <begin position="127"/>
        <end position="139"/>
    </location>
</feature>
<dbReference type="AlphaFoldDB" id="A0A8B8DS36"/>
<feature type="compositionally biased region" description="Polar residues" evidence="1">
    <location>
        <begin position="37"/>
        <end position="46"/>
    </location>
</feature>
<dbReference type="RefSeq" id="XP_022329791.1">
    <property type="nucleotide sequence ID" value="XM_022474083.1"/>
</dbReference>
<reference evidence="3" key="2">
    <citation type="submission" date="2025-08" db="UniProtKB">
        <authorList>
            <consortium name="RefSeq"/>
        </authorList>
    </citation>
    <scope>IDENTIFICATION</scope>
    <source>
        <tissue evidence="3">Whole sample</tissue>
    </source>
</reference>
<name>A0A8B8DS36_CRAVI</name>
<evidence type="ECO:0000313" key="2">
    <source>
        <dbReference type="Proteomes" id="UP000694844"/>
    </source>
</evidence>
<dbReference type="GeneID" id="111128076"/>
<accession>A0A8B8DS36</accession>
<feature type="compositionally biased region" description="Polar residues" evidence="1">
    <location>
        <begin position="13"/>
        <end position="27"/>
    </location>
</feature>
<gene>
    <name evidence="3" type="primary">LOC111128076</name>
</gene>
<feature type="compositionally biased region" description="Pro residues" evidence="1">
    <location>
        <begin position="1"/>
        <end position="10"/>
    </location>
</feature>
<feature type="region of interest" description="Disordered" evidence="1">
    <location>
        <begin position="1"/>
        <end position="153"/>
    </location>
</feature>
<dbReference type="OrthoDB" id="6274627at2759"/>
<sequence length="277" mass="30467">MAGVQPPQPYPVSITSSTRPLPQNYQQKPFAAGSAMQAETTMSPGASQRGPKVPQTVSRVESAEKASPMERPPDTGPRVKEQDPRLSPDISIVKVENELGPEETGMLDMYVSDMGRSGAGPSHGQNDEDQSDYDVEEPPGDMHRDEMSNESGNLSMDQSGNWYMGNFRDESGCTGEAQTNFDFNLHAPVRITQEDSVCRRRVCVVCRSNKLKTTSGGMIQSRWKCPTCRVALCRGNRNCYALYHASVFKLPLDHAVLLSKAHQPAPKISHNLSYHGI</sequence>